<protein>
    <submittedName>
        <fullName evidence="2">Uncharacterized protein</fullName>
    </submittedName>
</protein>
<name>A0A382K0X7_9ZZZZ</name>
<dbReference type="AlphaFoldDB" id="A0A382K0X7"/>
<gene>
    <name evidence="2" type="ORF">METZ01_LOCUS269165</name>
</gene>
<keyword evidence="1" id="KW-0812">Transmembrane</keyword>
<evidence type="ECO:0000313" key="2">
    <source>
        <dbReference type="EMBL" id="SVC16311.1"/>
    </source>
</evidence>
<dbReference type="EMBL" id="UINC01076802">
    <property type="protein sequence ID" value="SVC16311.1"/>
    <property type="molecule type" value="Genomic_DNA"/>
</dbReference>
<sequence length="88" mass="10236">MEEEVVEDDSVTLGTEEELPAKIEKWMEETPPVKRFTILSLLILFLTAFLIWYWDWANLSIDGMVAVLIVNTIVFFIIYPLIKKKNSS</sequence>
<keyword evidence="1" id="KW-0472">Membrane</keyword>
<feature type="transmembrane region" description="Helical" evidence="1">
    <location>
        <begin position="60"/>
        <end position="82"/>
    </location>
</feature>
<accession>A0A382K0X7</accession>
<organism evidence="2">
    <name type="scientific">marine metagenome</name>
    <dbReference type="NCBI Taxonomy" id="408172"/>
    <lineage>
        <taxon>unclassified sequences</taxon>
        <taxon>metagenomes</taxon>
        <taxon>ecological metagenomes</taxon>
    </lineage>
</organism>
<proteinExistence type="predicted"/>
<evidence type="ECO:0000256" key="1">
    <source>
        <dbReference type="SAM" id="Phobius"/>
    </source>
</evidence>
<keyword evidence="1" id="KW-1133">Transmembrane helix</keyword>
<feature type="transmembrane region" description="Helical" evidence="1">
    <location>
        <begin position="36"/>
        <end position="54"/>
    </location>
</feature>
<reference evidence="2" key="1">
    <citation type="submission" date="2018-05" db="EMBL/GenBank/DDBJ databases">
        <authorList>
            <person name="Lanie J.A."/>
            <person name="Ng W.-L."/>
            <person name="Kazmierczak K.M."/>
            <person name="Andrzejewski T.M."/>
            <person name="Davidsen T.M."/>
            <person name="Wayne K.J."/>
            <person name="Tettelin H."/>
            <person name="Glass J.I."/>
            <person name="Rusch D."/>
            <person name="Podicherti R."/>
            <person name="Tsui H.-C.T."/>
            <person name="Winkler M.E."/>
        </authorList>
    </citation>
    <scope>NUCLEOTIDE SEQUENCE</scope>
</reference>